<dbReference type="PANTHER" id="PTHR45947">
    <property type="entry name" value="SULFOQUINOVOSYL TRANSFERASE SQD2"/>
    <property type="match status" value="1"/>
</dbReference>
<dbReference type="Pfam" id="PF00534">
    <property type="entry name" value="Glycos_transf_1"/>
    <property type="match status" value="1"/>
</dbReference>
<dbReference type="KEGG" id="pbor:BSF38_03197"/>
<dbReference type="RefSeq" id="WP_076347202.1">
    <property type="nucleotide sequence ID" value="NZ_CP019082.1"/>
</dbReference>
<sequence>MLFAVCFTNFGPYHLARLRALAALLAGRGDRLIAYETAGDERTYPWERRTEAEAFDRVVLFPNRTLEEIPAGACAEAMTEALDRDRPDALGVVGYARPESMAMARWTRRNSRSSILMSESQSVDRPRVWYKEMIKSRRMNLFDAALVGGPYHRDYLVDLGMPADRVAFGYNAVDNAFYEARADQWRNQPEARAGLPAAPYFLTVCRFAPEKNLIRLIEAFALYRGQAEPGKAWDLVVCGGGPQADEVEKAVERSGCGSAIHRPGFLQADALSRWYAFAGGFVLASVSEPWGLVANEAAAAGLPLLLSSRAGCARTLVPDPEGITGARFDPFDASRMAAKLSWLAERPEAERLAIGRSAREVVSAWGPERFAQGAVEAWEIARRSPRRRASLLRKGS</sequence>
<name>A0A1U7CRW3_9BACT</name>
<dbReference type="OrthoDB" id="9811902at2"/>
<dbReference type="PANTHER" id="PTHR45947:SF3">
    <property type="entry name" value="SULFOQUINOVOSYL TRANSFERASE SQD2"/>
    <property type="match status" value="1"/>
</dbReference>
<protein>
    <submittedName>
        <fullName evidence="2">GT4 family glycosyltransferase</fullName>
    </submittedName>
</protein>
<dbReference type="Proteomes" id="UP000186309">
    <property type="component" value="Chromosome"/>
</dbReference>
<dbReference type="GO" id="GO:0016757">
    <property type="term" value="F:glycosyltransferase activity"/>
    <property type="evidence" value="ECO:0007669"/>
    <property type="project" value="InterPro"/>
</dbReference>
<evidence type="ECO:0000313" key="3">
    <source>
        <dbReference type="Proteomes" id="UP000186309"/>
    </source>
</evidence>
<dbReference type="InterPro" id="IPR050194">
    <property type="entry name" value="Glycosyltransferase_grp1"/>
</dbReference>
<evidence type="ECO:0000259" key="1">
    <source>
        <dbReference type="Pfam" id="PF00534"/>
    </source>
</evidence>
<dbReference type="SUPFAM" id="SSF53756">
    <property type="entry name" value="UDP-Glycosyltransferase/glycogen phosphorylase"/>
    <property type="match status" value="1"/>
</dbReference>
<dbReference type="STRING" id="1387353.BSF38_03197"/>
<dbReference type="EMBL" id="CP019082">
    <property type="protein sequence ID" value="APW61672.1"/>
    <property type="molecule type" value="Genomic_DNA"/>
</dbReference>
<feature type="domain" description="Glycosyl transferase family 1" evidence="1">
    <location>
        <begin position="199"/>
        <end position="359"/>
    </location>
</feature>
<reference evidence="3" key="1">
    <citation type="submission" date="2016-12" db="EMBL/GenBank/DDBJ databases">
        <title>Comparative genomics of four Isosphaeraceae planctomycetes: a common pool of plasmids and glycoside hydrolase genes.</title>
        <authorList>
            <person name="Ivanova A."/>
        </authorList>
    </citation>
    <scope>NUCLEOTIDE SEQUENCE [LARGE SCALE GENOMIC DNA]</scope>
    <source>
        <strain evidence="3">PX4</strain>
    </source>
</reference>
<accession>A0A1U7CRW3</accession>
<keyword evidence="3" id="KW-1185">Reference proteome</keyword>
<evidence type="ECO:0000313" key="2">
    <source>
        <dbReference type="EMBL" id="APW61672.1"/>
    </source>
</evidence>
<gene>
    <name evidence="2" type="ORF">BSF38_03197</name>
</gene>
<dbReference type="InterPro" id="IPR001296">
    <property type="entry name" value="Glyco_trans_1"/>
</dbReference>
<dbReference type="AlphaFoldDB" id="A0A1U7CRW3"/>
<organism evidence="2 3">
    <name type="scientific">Paludisphaera borealis</name>
    <dbReference type="NCBI Taxonomy" id="1387353"/>
    <lineage>
        <taxon>Bacteria</taxon>
        <taxon>Pseudomonadati</taxon>
        <taxon>Planctomycetota</taxon>
        <taxon>Planctomycetia</taxon>
        <taxon>Isosphaerales</taxon>
        <taxon>Isosphaeraceae</taxon>
        <taxon>Paludisphaera</taxon>
    </lineage>
</organism>
<dbReference type="Gene3D" id="3.40.50.2000">
    <property type="entry name" value="Glycogen Phosphorylase B"/>
    <property type="match status" value="2"/>
</dbReference>
<proteinExistence type="predicted"/>
<keyword evidence="2" id="KW-0808">Transferase</keyword>